<sequence length="83" mass="9774">MWRCYLGLDSVTIVKWCVARLLSGTVNQTYGLELRSLKYVPVDDLSGRVEEYKTRRRRWTSSLHSRYSIVTLKYSSSRFSYGK</sequence>
<keyword evidence="2" id="KW-1185">Reference proteome</keyword>
<name>A0AAU9PNA8_9ASTR</name>
<dbReference type="AlphaFoldDB" id="A0AAU9PNA8"/>
<proteinExistence type="predicted"/>
<gene>
    <name evidence="1" type="ORF">LVIROSA_LOCUS37144</name>
</gene>
<dbReference type="Proteomes" id="UP001157418">
    <property type="component" value="Unassembled WGS sequence"/>
</dbReference>
<comment type="caution">
    <text evidence="1">The sequence shown here is derived from an EMBL/GenBank/DDBJ whole genome shotgun (WGS) entry which is preliminary data.</text>
</comment>
<protein>
    <submittedName>
        <fullName evidence="1">Uncharacterized protein</fullName>
    </submittedName>
</protein>
<organism evidence="1 2">
    <name type="scientific">Lactuca virosa</name>
    <dbReference type="NCBI Taxonomy" id="75947"/>
    <lineage>
        <taxon>Eukaryota</taxon>
        <taxon>Viridiplantae</taxon>
        <taxon>Streptophyta</taxon>
        <taxon>Embryophyta</taxon>
        <taxon>Tracheophyta</taxon>
        <taxon>Spermatophyta</taxon>
        <taxon>Magnoliopsida</taxon>
        <taxon>eudicotyledons</taxon>
        <taxon>Gunneridae</taxon>
        <taxon>Pentapetalae</taxon>
        <taxon>asterids</taxon>
        <taxon>campanulids</taxon>
        <taxon>Asterales</taxon>
        <taxon>Asteraceae</taxon>
        <taxon>Cichorioideae</taxon>
        <taxon>Cichorieae</taxon>
        <taxon>Lactucinae</taxon>
        <taxon>Lactuca</taxon>
    </lineage>
</organism>
<dbReference type="EMBL" id="CAKMRJ010005745">
    <property type="protein sequence ID" value="CAH1451808.1"/>
    <property type="molecule type" value="Genomic_DNA"/>
</dbReference>
<evidence type="ECO:0000313" key="1">
    <source>
        <dbReference type="EMBL" id="CAH1451808.1"/>
    </source>
</evidence>
<reference evidence="1 2" key="1">
    <citation type="submission" date="2022-01" db="EMBL/GenBank/DDBJ databases">
        <authorList>
            <person name="Xiong W."/>
            <person name="Schranz E."/>
        </authorList>
    </citation>
    <scope>NUCLEOTIDE SEQUENCE [LARGE SCALE GENOMIC DNA]</scope>
</reference>
<accession>A0AAU9PNA8</accession>
<evidence type="ECO:0000313" key="2">
    <source>
        <dbReference type="Proteomes" id="UP001157418"/>
    </source>
</evidence>